<comment type="catalytic activity">
    <reaction evidence="12">
        <text>isopentenyl diphosphate = dimethylallyl diphosphate</text>
        <dbReference type="Rhea" id="RHEA:23284"/>
        <dbReference type="ChEBI" id="CHEBI:57623"/>
        <dbReference type="ChEBI" id="CHEBI:128769"/>
        <dbReference type="EC" id="5.3.3.2"/>
    </reaction>
    <physiologicalReaction direction="left-to-right" evidence="12">
        <dbReference type="Rhea" id="RHEA:23285"/>
    </physiologicalReaction>
</comment>
<dbReference type="EMBL" id="HE978321">
    <property type="protein sequence ID" value="CCK71568.1"/>
    <property type="molecule type" value="Genomic_DNA"/>
</dbReference>
<evidence type="ECO:0000313" key="17">
    <source>
        <dbReference type="EMBL" id="CCK71568.1"/>
    </source>
</evidence>
<dbReference type="EC" id="5.3.3.2" evidence="4"/>
<comment type="pathway">
    <text evidence="2">Isoprenoid biosynthesis; dimethylallyl diphosphate biosynthesis; dimethylallyl diphosphate from isopentenyl diphosphate: step 1/1.</text>
</comment>
<evidence type="ECO:0000256" key="1">
    <source>
        <dbReference type="ARBA" id="ARBA00001946"/>
    </source>
</evidence>
<dbReference type="GO" id="GO:0045337">
    <property type="term" value="P:farnesyl diphosphate biosynthetic process"/>
    <property type="evidence" value="ECO:0007669"/>
    <property type="project" value="EnsemblFungi"/>
</dbReference>
<dbReference type="CDD" id="cd02885">
    <property type="entry name" value="NUDIX_IPP_Isomerase"/>
    <property type="match status" value="1"/>
</dbReference>
<evidence type="ECO:0000256" key="4">
    <source>
        <dbReference type="ARBA" id="ARBA00012057"/>
    </source>
</evidence>
<dbReference type="GO" id="GO:0046872">
    <property type="term" value="F:metal ion binding"/>
    <property type="evidence" value="ECO:0007669"/>
    <property type="project" value="UniProtKB-KW"/>
</dbReference>
<keyword evidence="6" id="KW-0479">Metal-binding</keyword>
<dbReference type="Gene3D" id="3.90.79.10">
    <property type="entry name" value="Nucleoside Triphosphate Pyrophosphohydrolase"/>
    <property type="match status" value="1"/>
</dbReference>
<keyword evidence="11" id="KW-0413">Isomerase</keyword>
<dbReference type="InterPro" id="IPR015797">
    <property type="entry name" value="NUDIX_hydrolase-like_dom_sf"/>
</dbReference>
<dbReference type="GO" id="GO:0050992">
    <property type="term" value="P:dimethylallyl diphosphate biosynthetic process"/>
    <property type="evidence" value="ECO:0007669"/>
    <property type="project" value="UniProtKB-UniPathway"/>
</dbReference>
<dbReference type="AlphaFoldDB" id="J7RPF4"/>
<dbReference type="STRING" id="1071383.J7RPF4"/>
<protein>
    <recommendedName>
        <fullName evidence="13">Isopentenyl-diphosphate Delta-isomerase</fullName>
        <ecNumber evidence="4">5.3.3.2</ecNumber>
    </recommendedName>
    <alternativeName>
        <fullName evidence="15">Isopentenyl pyrophosphate isomerase</fullName>
    </alternativeName>
    <alternativeName>
        <fullName evidence="14">Isopentenyl-diphosphate delta-isomerase</fullName>
    </alternativeName>
</protein>
<keyword evidence="7" id="KW-0460">Magnesium</keyword>
<dbReference type="RefSeq" id="XP_022465813.1">
    <property type="nucleotide sequence ID" value="XM_022609414.1"/>
</dbReference>
<reference evidence="17 18" key="1">
    <citation type="journal article" date="2011" name="Proc. Natl. Acad. Sci. U.S.A.">
        <title>Evolutionary erosion of yeast sex chromosomes by mating-type switching accidents.</title>
        <authorList>
            <person name="Gordon J.L."/>
            <person name="Armisen D."/>
            <person name="Proux-Wera E."/>
            <person name="Oheigeartaigh S.S."/>
            <person name="Byrne K.P."/>
            <person name="Wolfe K.H."/>
        </authorList>
    </citation>
    <scope>NUCLEOTIDE SEQUENCE [LARGE SCALE GENOMIC DNA]</scope>
    <source>
        <strain evidence="18">ATCC MYA-139 / BCRC 22969 / CBS 8797 / CCRC 22969 / KCTC 17520 / NBRC 10181 / NCYC 3082</strain>
    </source>
</reference>
<dbReference type="GO" id="GO:0005737">
    <property type="term" value="C:cytoplasm"/>
    <property type="evidence" value="ECO:0007669"/>
    <property type="project" value="TreeGrafter"/>
</dbReference>
<gene>
    <name evidence="17" type="primary">KNAG0H01540</name>
    <name evidence="17" type="ordered locus">KNAG_0H01540</name>
</gene>
<dbReference type="PANTHER" id="PTHR10885">
    <property type="entry name" value="ISOPENTENYL-DIPHOSPHATE DELTA-ISOMERASE"/>
    <property type="match status" value="1"/>
</dbReference>
<dbReference type="GeneID" id="34527300"/>
<accession>J7RPF4</accession>
<evidence type="ECO:0000256" key="14">
    <source>
        <dbReference type="ARBA" id="ARBA00072489"/>
    </source>
</evidence>
<evidence type="ECO:0000256" key="13">
    <source>
        <dbReference type="ARBA" id="ARBA00071307"/>
    </source>
</evidence>
<dbReference type="OrthoDB" id="510307at2759"/>
<evidence type="ECO:0000256" key="11">
    <source>
        <dbReference type="ARBA" id="ARBA00023235"/>
    </source>
</evidence>
<dbReference type="OMA" id="KAPFDNG"/>
<dbReference type="Proteomes" id="UP000006310">
    <property type="component" value="Chromosome 8"/>
</dbReference>
<reference evidence="18" key="2">
    <citation type="submission" date="2012-08" db="EMBL/GenBank/DDBJ databases">
        <title>Genome sequence of Kazachstania naganishii.</title>
        <authorList>
            <person name="Gordon J.L."/>
            <person name="Armisen D."/>
            <person name="Proux-Wera E."/>
            <person name="OhEigeartaigh S.S."/>
            <person name="Byrne K.P."/>
            <person name="Wolfe K.H."/>
        </authorList>
    </citation>
    <scope>NUCLEOTIDE SEQUENCE [LARGE SCALE GENOMIC DNA]</scope>
    <source>
        <strain evidence="18">ATCC MYA-139 / BCRC 22969 / CBS 8797 / CCRC 22969 / KCTC 17520 / NBRC 10181 / NCYC 3082</strain>
    </source>
</reference>
<dbReference type="InterPro" id="IPR011876">
    <property type="entry name" value="IsopentenylPP_isomerase_typ1"/>
</dbReference>
<organism evidence="17 18">
    <name type="scientific">Huiozyma naganishii (strain ATCC MYA-139 / BCRC 22969 / CBS 8797 / KCTC 17520 / NBRC 10181 / NCYC 3082 / Yp74L-3)</name>
    <name type="common">Yeast</name>
    <name type="synonym">Kazachstania naganishii</name>
    <dbReference type="NCBI Taxonomy" id="1071383"/>
    <lineage>
        <taxon>Eukaryota</taxon>
        <taxon>Fungi</taxon>
        <taxon>Dikarya</taxon>
        <taxon>Ascomycota</taxon>
        <taxon>Saccharomycotina</taxon>
        <taxon>Saccharomycetes</taxon>
        <taxon>Saccharomycetales</taxon>
        <taxon>Saccharomycetaceae</taxon>
        <taxon>Huiozyma</taxon>
    </lineage>
</organism>
<dbReference type="KEGG" id="kng:KNAG_0H01540"/>
<comment type="cofactor">
    <cofactor evidence="1">
        <name>Mg(2+)</name>
        <dbReference type="ChEBI" id="CHEBI:18420"/>
    </cofactor>
</comment>
<proteinExistence type="inferred from homology"/>
<evidence type="ECO:0000256" key="5">
    <source>
        <dbReference type="ARBA" id="ARBA00022516"/>
    </source>
</evidence>
<dbReference type="NCBIfam" id="TIGR02150">
    <property type="entry name" value="IPP_isom_1"/>
    <property type="match status" value="1"/>
</dbReference>
<dbReference type="Pfam" id="PF00293">
    <property type="entry name" value="NUDIX"/>
    <property type="match status" value="1"/>
</dbReference>
<dbReference type="FunFam" id="3.90.79.10:FF:000012">
    <property type="entry name" value="Isopentenyl-diphosphate Delta-isomerase 1"/>
    <property type="match status" value="1"/>
</dbReference>
<keyword evidence="5" id="KW-0444">Lipid biosynthesis</keyword>
<sequence length="291" mass="33002">MTVSTATATATEVEARGYSALVESLTPETILEEFPTDVIPLAQRPNSKASDVSTLLAQPGAATEFRGLDEEQVRLMAENCIVVDWDDTVVGAGTKRACHRMENIAKGLLHRAFSCFLFNSRGELLLQRRASEKITFPMLWTNTCCSHPLCVEDEMDGVEGAQTACVRKLEHELGIPPQEVATRGSFHFLNRIHYMAPCGGDDNPWGEHEIDYIFVYKVREGQELTVNANVNEVEEYKWIGLSEFKAMLADTENQHFTPWFKIICKHYLFKWWGALDNIEQFENDSNVYRML</sequence>
<evidence type="ECO:0000256" key="2">
    <source>
        <dbReference type="ARBA" id="ARBA00004826"/>
    </source>
</evidence>
<keyword evidence="18" id="KW-1185">Reference proteome</keyword>
<dbReference type="GO" id="GO:0006696">
    <property type="term" value="P:ergosterol biosynthetic process"/>
    <property type="evidence" value="ECO:0007669"/>
    <property type="project" value="EnsemblFungi"/>
</dbReference>
<dbReference type="UniPathway" id="UPA00059">
    <property type="reaction ID" value="UER00104"/>
</dbReference>
<evidence type="ECO:0000256" key="7">
    <source>
        <dbReference type="ARBA" id="ARBA00022842"/>
    </source>
</evidence>
<keyword evidence="10" id="KW-0414">Isoprene biosynthesis</keyword>
<keyword evidence="9" id="KW-0443">Lipid metabolism</keyword>
<evidence type="ECO:0000313" key="18">
    <source>
        <dbReference type="Proteomes" id="UP000006310"/>
    </source>
</evidence>
<evidence type="ECO:0000256" key="8">
    <source>
        <dbReference type="ARBA" id="ARBA00022955"/>
    </source>
</evidence>
<evidence type="ECO:0000256" key="15">
    <source>
        <dbReference type="ARBA" id="ARBA00083206"/>
    </source>
</evidence>
<dbReference type="GO" id="GO:0009240">
    <property type="term" value="P:isopentenyl diphosphate biosynthetic process"/>
    <property type="evidence" value="ECO:0007669"/>
    <property type="project" value="TreeGrafter"/>
</dbReference>
<name>J7RPF4_HUIN7</name>
<dbReference type="PANTHER" id="PTHR10885:SF0">
    <property type="entry name" value="ISOPENTENYL-DIPHOSPHATE DELTA-ISOMERASE"/>
    <property type="match status" value="1"/>
</dbReference>
<evidence type="ECO:0000256" key="6">
    <source>
        <dbReference type="ARBA" id="ARBA00022723"/>
    </source>
</evidence>
<evidence type="ECO:0000256" key="3">
    <source>
        <dbReference type="ARBA" id="ARBA00007579"/>
    </source>
</evidence>
<evidence type="ECO:0000256" key="12">
    <source>
        <dbReference type="ARBA" id="ARBA00029294"/>
    </source>
</evidence>
<dbReference type="InterPro" id="IPR000086">
    <property type="entry name" value="NUDIX_hydrolase_dom"/>
</dbReference>
<dbReference type="eggNOG" id="KOG0142">
    <property type="taxonomic scope" value="Eukaryota"/>
</dbReference>
<comment type="similarity">
    <text evidence="3">Belongs to the IPP isomerase type 1 family.</text>
</comment>
<dbReference type="GO" id="GO:0004452">
    <property type="term" value="F:isopentenyl-diphosphate delta-isomerase activity"/>
    <property type="evidence" value="ECO:0007669"/>
    <property type="project" value="UniProtKB-EC"/>
</dbReference>
<evidence type="ECO:0000259" key="16">
    <source>
        <dbReference type="PROSITE" id="PS51462"/>
    </source>
</evidence>
<evidence type="ECO:0000256" key="9">
    <source>
        <dbReference type="ARBA" id="ARBA00023098"/>
    </source>
</evidence>
<evidence type="ECO:0000256" key="10">
    <source>
        <dbReference type="ARBA" id="ARBA00023229"/>
    </source>
</evidence>
<dbReference type="HOGENOM" id="CLU_060552_0_2_1"/>
<dbReference type="PROSITE" id="PS51462">
    <property type="entry name" value="NUDIX"/>
    <property type="match status" value="1"/>
</dbReference>
<feature type="domain" description="Nudix hydrolase" evidence="16">
    <location>
        <begin position="108"/>
        <end position="262"/>
    </location>
</feature>
<keyword evidence="8" id="KW-0752">Steroid biosynthesis</keyword>
<dbReference type="SUPFAM" id="SSF55811">
    <property type="entry name" value="Nudix"/>
    <property type="match status" value="1"/>
</dbReference>